<dbReference type="EMBL" id="JANPWB010000012">
    <property type="protein sequence ID" value="KAJ1118092.1"/>
    <property type="molecule type" value="Genomic_DNA"/>
</dbReference>
<evidence type="ECO:0000256" key="1">
    <source>
        <dbReference type="SAM" id="MobiDB-lite"/>
    </source>
</evidence>
<sequence length="83" mass="9038">MSKSRRLGRHFLSLEDATPRLPKTKALHAYVPRRHALSATPGTSLDVAGPRQRGANGLFTPRPRSRAQSLGPAVHKTLQMSTA</sequence>
<feature type="region of interest" description="Disordered" evidence="1">
    <location>
        <begin position="40"/>
        <end position="83"/>
    </location>
</feature>
<keyword evidence="3" id="KW-1185">Reference proteome</keyword>
<dbReference type="Proteomes" id="UP001066276">
    <property type="component" value="Chromosome 8"/>
</dbReference>
<protein>
    <submittedName>
        <fullName evidence="2">Uncharacterized protein</fullName>
    </submittedName>
</protein>
<name>A0AAV7NPW5_PLEWA</name>
<organism evidence="2 3">
    <name type="scientific">Pleurodeles waltl</name>
    <name type="common">Iberian ribbed newt</name>
    <dbReference type="NCBI Taxonomy" id="8319"/>
    <lineage>
        <taxon>Eukaryota</taxon>
        <taxon>Metazoa</taxon>
        <taxon>Chordata</taxon>
        <taxon>Craniata</taxon>
        <taxon>Vertebrata</taxon>
        <taxon>Euteleostomi</taxon>
        <taxon>Amphibia</taxon>
        <taxon>Batrachia</taxon>
        <taxon>Caudata</taxon>
        <taxon>Salamandroidea</taxon>
        <taxon>Salamandridae</taxon>
        <taxon>Pleurodelinae</taxon>
        <taxon>Pleurodeles</taxon>
    </lineage>
</organism>
<comment type="caution">
    <text evidence="2">The sequence shown here is derived from an EMBL/GenBank/DDBJ whole genome shotgun (WGS) entry which is preliminary data.</text>
</comment>
<accession>A0AAV7NPW5</accession>
<gene>
    <name evidence="2" type="ORF">NDU88_006287</name>
</gene>
<proteinExistence type="predicted"/>
<reference evidence="2" key="1">
    <citation type="journal article" date="2022" name="bioRxiv">
        <title>Sequencing and chromosome-scale assembly of the giantPleurodeles waltlgenome.</title>
        <authorList>
            <person name="Brown T."/>
            <person name="Elewa A."/>
            <person name="Iarovenko S."/>
            <person name="Subramanian E."/>
            <person name="Araus A.J."/>
            <person name="Petzold A."/>
            <person name="Susuki M."/>
            <person name="Suzuki K.-i.T."/>
            <person name="Hayashi T."/>
            <person name="Toyoda A."/>
            <person name="Oliveira C."/>
            <person name="Osipova E."/>
            <person name="Leigh N.D."/>
            <person name="Simon A."/>
            <person name="Yun M.H."/>
        </authorList>
    </citation>
    <scope>NUCLEOTIDE SEQUENCE</scope>
    <source>
        <strain evidence="2">20211129_DDA</strain>
        <tissue evidence="2">Liver</tissue>
    </source>
</reference>
<evidence type="ECO:0000313" key="3">
    <source>
        <dbReference type="Proteomes" id="UP001066276"/>
    </source>
</evidence>
<dbReference type="AlphaFoldDB" id="A0AAV7NPW5"/>
<evidence type="ECO:0000313" key="2">
    <source>
        <dbReference type="EMBL" id="KAJ1118092.1"/>
    </source>
</evidence>